<dbReference type="Proteomes" id="UP000192342">
    <property type="component" value="Unassembled WGS sequence"/>
</dbReference>
<evidence type="ECO:0000313" key="2">
    <source>
        <dbReference type="EMBL" id="ORE89500.1"/>
    </source>
</evidence>
<comment type="caution">
    <text evidence="2">The sequence shown here is derived from an EMBL/GenBank/DDBJ whole genome shotgun (WGS) entry which is preliminary data.</text>
</comment>
<dbReference type="PANTHER" id="PTHR38040:SF1">
    <property type="entry name" value="UBIQUINONE BIOSYNTHESIS ACCESSORY FACTOR UBIK"/>
    <property type="match status" value="1"/>
</dbReference>
<dbReference type="HAMAP" id="MF_02216">
    <property type="entry name" value="UbiK"/>
    <property type="match status" value="1"/>
</dbReference>
<proteinExistence type="inferred from homology"/>
<dbReference type="EMBL" id="AQQV01000001">
    <property type="protein sequence ID" value="ORE89500.1"/>
    <property type="molecule type" value="Genomic_DNA"/>
</dbReference>
<keyword evidence="1" id="KW-0963">Cytoplasm</keyword>
<name>A0A1Y1SJF2_9GAMM</name>
<evidence type="ECO:0000313" key="3">
    <source>
        <dbReference type="Proteomes" id="UP000192342"/>
    </source>
</evidence>
<sequence length="75" mass="8788">MQELAERLSQVLPPGLASVRDELRDNFRAVLQAQLSELDLVSREQFEVQKELMLRLRQRLVELEARVQELENAKD</sequence>
<dbReference type="UniPathway" id="UPA00232"/>
<gene>
    <name evidence="1" type="primary">ubiK</name>
    <name evidence="2" type="ORF">ATO7_06455</name>
</gene>
<evidence type="ECO:0000256" key="1">
    <source>
        <dbReference type="HAMAP-Rule" id="MF_02216"/>
    </source>
</evidence>
<dbReference type="InterPro" id="IPR007475">
    <property type="entry name" value="UbiK"/>
</dbReference>
<dbReference type="GO" id="GO:0006744">
    <property type="term" value="P:ubiquinone biosynthetic process"/>
    <property type="evidence" value="ECO:0007669"/>
    <property type="project" value="UniProtKB-UniRule"/>
</dbReference>
<protein>
    <recommendedName>
        <fullName evidence="1">Ubiquinone biosynthesis accessory factor UbiK</fullName>
    </recommendedName>
</protein>
<comment type="subcellular location">
    <subcellularLocation>
        <location evidence="1">Cytoplasm</location>
    </subcellularLocation>
</comment>
<organism evidence="2 3">
    <name type="scientific">Oceanococcus atlanticus</name>
    <dbReference type="NCBI Taxonomy" id="1317117"/>
    <lineage>
        <taxon>Bacteria</taxon>
        <taxon>Pseudomonadati</taxon>
        <taxon>Pseudomonadota</taxon>
        <taxon>Gammaproteobacteria</taxon>
        <taxon>Chromatiales</taxon>
        <taxon>Oceanococcaceae</taxon>
        <taxon>Oceanococcus</taxon>
    </lineage>
</organism>
<comment type="pathway">
    <text evidence="1">Cofactor biosynthesis; ubiquinone biosynthesis.</text>
</comment>
<keyword evidence="1" id="KW-0831">Ubiquinone biosynthesis</keyword>
<comment type="similarity">
    <text evidence="1">Belongs to the UbiK family.</text>
</comment>
<keyword evidence="1" id="KW-0175">Coiled coil</keyword>
<dbReference type="GO" id="GO:0005829">
    <property type="term" value="C:cytosol"/>
    <property type="evidence" value="ECO:0007669"/>
    <property type="project" value="TreeGrafter"/>
</dbReference>
<accession>A0A1Y1SJF2</accession>
<comment type="function">
    <text evidence="1">Required for efficient ubiquinone (coenzyme Q) biosynthesis. UbiK is probably an accessory factor of Ubi enzymes and facilitates ubiquinone biosynthesis by acting as an assembly factor, a targeting factor, or both.</text>
</comment>
<dbReference type="AlphaFoldDB" id="A0A1Y1SJF2"/>
<reference evidence="2 3" key="1">
    <citation type="submission" date="2013-04" db="EMBL/GenBank/DDBJ databases">
        <title>Oceanococcus atlanticus 22II-S10r2 Genome Sequencing.</title>
        <authorList>
            <person name="Lai Q."/>
            <person name="Li G."/>
            <person name="Shao Z."/>
        </authorList>
    </citation>
    <scope>NUCLEOTIDE SEQUENCE [LARGE SCALE GENOMIC DNA]</scope>
    <source>
        <strain evidence="2 3">22II-S10r2</strain>
    </source>
</reference>
<keyword evidence="3" id="KW-1185">Reference proteome</keyword>
<feature type="coiled-coil region" evidence="1">
    <location>
        <begin position="46"/>
        <end position="73"/>
    </location>
</feature>
<dbReference type="PANTHER" id="PTHR38040">
    <property type="entry name" value="UBIQUINONE BIOSYNTHESIS ACCESSORY FACTOR UBIK"/>
    <property type="match status" value="1"/>
</dbReference>
<dbReference type="Pfam" id="PF04380">
    <property type="entry name" value="BMFP"/>
    <property type="match status" value="1"/>
</dbReference>
<dbReference type="STRING" id="1317117.ATO7_06455"/>